<proteinExistence type="predicted"/>
<organism evidence="3 4">
    <name type="scientific">candidate division TA06 bacterium DG_78</name>
    <dbReference type="NCBI Taxonomy" id="1703772"/>
    <lineage>
        <taxon>Bacteria</taxon>
        <taxon>Bacteria division TA06</taxon>
    </lineage>
</organism>
<accession>A0A0S7YBF8</accession>
<dbReference type="AlphaFoldDB" id="A0A0S7YBF8"/>
<gene>
    <name evidence="3" type="ORF">AMJ52_07455</name>
</gene>
<evidence type="ECO:0000313" key="4">
    <source>
        <dbReference type="Proteomes" id="UP000051012"/>
    </source>
</evidence>
<feature type="chain" id="PRO_5006640510" description="DUF4412 domain-containing protein" evidence="1">
    <location>
        <begin position="27"/>
        <end position="201"/>
    </location>
</feature>
<keyword evidence="1" id="KW-0732">Signal</keyword>
<dbReference type="InterPro" id="IPR025524">
    <property type="entry name" value="DUF4412"/>
</dbReference>
<comment type="caution">
    <text evidence="3">The sequence shown here is derived from an EMBL/GenBank/DDBJ whole genome shotgun (WGS) entry which is preliminary data.</text>
</comment>
<evidence type="ECO:0000256" key="1">
    <source>
        <dbReference type="SAM" id="SignalP"/>
    </source>
</evidence>
<protein>
    <recommendedName>
        <fullName evidence="2">DUF4412 domain-containing protein</fullName>
    </recommendedName>
</protein>
<evidence type="ECO:0000313" key="3">
    <source>
        <dbReference type="EMBL" id="KPJ72094.1"/>
    </source>
</evidence>
<sequence>MQNKKALRWSIAAVFIILVCSIPLFAGEFSADMVVQAGGQKGETTTSKIFAKGTKYRMEQEEDGQEIIILVDMDEMVTRVLMPSEKMYMEIASDDIQSLANDPFQSAKKTESLGESKFIGTETISGYKCDKYVITREGTEVITQWVSKKLDFALKIVTHEGEKMTMVLENISEDKLDDALFEVPEGYTPMGPLPMEELPFD</sequence>
<feature type="domain" description="DUF4412" evidence="2">
    <location>
        <begin position="40"/>
        <end position="150"/>
    </location>
</feature>
<feature type="signal peptide" evidence="1">
    <location>
        <begin position="1"/>
        <end position="26"/>
    </location>
</feature>
<name>A0A0S7YBF8_UNCT6</name>
<dbReference type="Proteomes" id="UP000051012">
    <property type="component" value="Unassembled WGS sequence"/>
</dbReference>
<dbReference type="EMBL" id="LJNI01000099">
    <property type="protein sequence ID" value="KPJ72094.1"/>
    <property type="molecule type" value="Genomic_DNA"/>
</dbReference>
<reference evidence="3 4" key="1">
    <citation type="journal article" date="2015" name="Microbiome">
        <title>Genomic resolution of linkages in carbon, nitrogen, and sulfur cycling among widespread estuary sediment bacteria.</title>
        <authorList>
            <person name="Baker B.J."/>
            <person name="Lazar C.S."/>
            <person name="Teske A.P."/>
            <person name="Dick G.J."/>
        </authorList>
    </citation>
    <scope>NUCLEOTIDE SEQUENCE [LARGE SCALE GENOMIC DNA]</scope>
    <source>
        <strain evidence="3">DG_78</strain>
    </source>
</reference>
<dbReference type="Pfam" id="PF14371">
    <property type="entry name" value="DUF4412"/>
    <property type="match status" value="1"/>
</dbReference>
<dbReference type="Gene3D" id="2.50.20.10">
    <property type="entry name" value="Lipoprotein localisation LolA/LolB/LppX"/>
    <property type="match status" value="1"/>
</dbReference>
<evidence type="ECO:0000259" key="2">
    <source>
        <dbReference type="Pfam" id="PF14371"/>
    </source>
</evidence>